<evidence type="ECO:0000313" key="8">
    <source>
        <dbReference type="Proteomes" id="UP000269721"/>
    </source>
</evidence>
<dbReference type="EMBL" id="KZ998226">
    <property type="protein sequence ID" value="RKO86404.1"/>
    <property type="molecule type" value="Genomic_DNA"/>
</dbReference>
<gene>
    <name evidence="7" type="ORF">BDK51DRAFT_43488</name>
</gene>
<feature type="domain" description="MYND-type" evidence="6">
    <location>
        <begin position="177"/>
        <end position="214"/>
    </location>
</feature>
<dbReference type="OrthoDB" id="341421at2759"/>
<dbReference type="GO" id="GO:0008270">
    <property type="term" value="F:zinc ion binding"/>
    <property type="evidence" value="ECO:0007669"/>
    <property type="project" value="UniProtKB-KW"/>
</dbReference>
<feature type="region of interest" description="Disordered" evidence="5">
    <location>
        <begin position="141"/>
        <end position="183"/>
    </location>
</feature>
<dbReference type="Proteomes" id="UP000269721">
    <property type="component" value="Unassembled WGS sequence"/>
</dbReference>
<protein>
    <recommendedName>
        <fullName evidence="6">MYND-type domain-containing protein</fullName>
    </recommendedName>
</protein>
<feature type="compositionally biased region" description="Low complexity" evidence="5">
    <location>
        <begin position="157"/>
        <end position="177"/>
    </location>
</feature>
<dbReference type="InterPro" id="IPR002893">
    <property type="entry name" value="Znf_MYND"/>
</dbReference>
<keyword evidence="8" id="KW-1185">Reference proteome</keyword>
<evidence type="ECO:0000313" key="7">
    <source>
        <dbReference type="EMBL" id="RKO86404.1"/>
    </source>
</evidence>
<evidence type="ECO:0000256" key="5">
    <source>
        <dbReference type="SAM" id="MobiDB-lite"/>
    </source>
</evidence>
<dbReference type="Gene3D" id="6.10.140.2220">
    <property type="match status" value="1"/>
</dbReference>
<reference evidence="8" key="1">
    <citation type="journal article" date="2018" name="Nat. Microbiol.">
        <title>Leveraging single-cell genomics to expand the fungal tree of life.</title>
        <authorList>
            <person name="Ahrendt S.R."/>
            <person name="Quandt C.A."/>
            <person name="Ciobanu D."/>
            <person name="Clum A."/>
            <person name="Salamov A."/>
            <person name="Andreopoulos B."/>
            <person name="Cheng J.F."/>
            <person name="Woyke T."/>
            <person name="Pelin A."/>
            <person name="Henrissat B."/>
            <person name="Reynolds N.K."/>
            <person name="Benny G.L."/>
            <person name="Smith M.E."/>
            <person name="James T.Y."/>
            <person name="Grigoriev I.V."/>
        </authorList>
    </citation>
    <scope>NUCLEOTIDE SEQUENCE [LARGE SCALE GENOMIC DNA]</scope>
</reference>
<keyword evidence="3" id="KW-0862">Zinc</keyword>
<proteinExistence type="predicted"/>
<dbReference type="SUPFAM" id="SSF144232">
    <property type="entry name" value="HIT/MYND zinc finger-like"/>
    <property type="match status" value="1"/>
</dbReference>
<keyword evidence="2 4" id="KW-0863">Zinc-finger</keyword>
<keyword evidence="1" id="KW-0479">Metal-binding</keyword>
<evidence type="ECO:0000259" key="6">
    <source>
        <dbReference type="PROSITE" id="PS50865"/>
    </source>
</evidence>
<organism evidence="7 8">
    <name type="scientific">Blyttiomyces helicus</name>
    <dbReference type="NCBI Taxonomy" id="388810"/>
    <lineage>
        <taxon>Eukaryota</taxon>
        <taxon>Fungi</taxon>
        <taxon>Fungi incertae sedis</taxon>
        <taxon>Chytridiomycota</taxon>
        <taxon>Chytridiomycota incertae sedis</taxon>
        <taxon>Chytridiomycetes</taxon>
        <taxon>Chytridiomycetes incertae sedis</taxon>
        <taxon>Blyttiomyces</taxon>
    </lineage>
</organism>
<sequence>MGEGEDRKYERVRETYRRPWLGAELRLHLILAPSTGSEALLTGIGTQVFCNTSAGQDEEVSTELADGRRNAFLWLNSRCPMPMAPLPPLLRPGFKCGLLTNASALAHPLQASSAPSPRFLTRPRVRTLAFSRPPLPTCAPIAPPSRALIRPPPPTQCRPQTGAPSASTAPTSTATPAKQCPHPTPALKTAECRSFRYCTRECQRADWAHHKKFCEALRNNVGVSGMLQADGYRRHGRGLLLCEMSCKAEEYVAAKDVNRAVHRRIRSSCVPESGFAALKARWEDHELLYAYEFGGVWSLLQADGYRPHGRGLLFCGMSCKAEEYIAAKDVNRPVHRRIRSSYVPKSGFPALEARWVDYEARPLPVERTVETTDTLDGSYPGQIFVMVISCPFDPVQKYQAFLMANWLHADHPAVALPTAAMATGIGKPLGRRLLTRLTTGIG</sequence>
<dbReference type="PROSITE" id="PS50865">
    <property type="entry name" value="ZF_MYND_2"/>
    <property type="match status" value="1"/>
</dbReference>
<evidence type="ECO:0000256" key="2">
    <source>
        <dbReference type="ARBA" id="ARBA00022771"/>
    </source>
</evidence>
<evidence type="ECO:0000256" key="3">
    <source>
        <dbReference type="ARBA" id="ARBA00022833"/>
    </source>
</evidence>
<dbReference type="AlphaFoldDB" id="A0A4P9W2N2"/>
<evidence type="ECO:0000256" key="4">
    <source>
        <dbReference type="PROSITE-ProRule" id="PRU00134"/>
    </source>
</evidence>
<accession>A0A4P9W2N2</accession>
<evidence type="ECO:0000256" key="1">
    <source>
        <dbReference type="ARBA" id="ARBA00022723"/>
    </source>
</evidence>
<dbReference type="Pfam" id="PF01753">
    <property type="entry name" value="zf-MYND"/>
    <property type="match status" value="1"/>
</dbReference>
<name>A0A4P9W2N2_9FUNG</name>